<dbReference type="SMART" id="SM00382">
    <property type="entry name" value="AAA"/>
    <property type="match status" value="1"/>
</dbReference>
<keyword evidence="2" id="KW-0813">Transport</keyword>
<dbReference type="GO" id="GO:0015421">
    <property type="term" value="F:ABC-type oligopeptide transporter activity"/>
    <property type="evidence" value="ECO:0007669"/>
    <property type="project" value="TreeGrafter"/>
</dbReference>
<gene>
    <name evidence="11" type="ORF">SDC9_91937</name>
</gene>
<dbReference type="PROSITE" id="PS50929">
    <property type="entry name" value="ABC_TM1F"/>
    <property type="match status" value="1"/>
</dbReference>
<dbReference type="PANTHER" id="PTHR43394:SF1">
    <property type="entry name" value="ATP-BINDING CASSETTE SUB-FAMILY B MEMBER 10, MITOCHONDRIAL"/>
    <property type="match status" value="1"/>
</dbReference>
<feature type="transmembrane region" description="Helical" evidence="8">
    <location>
        <begin position="276"/>
        <end position="297"/>
    </location>
</feature>
<dbReference type="InterPro" id="IPR017871">
    <property type="entry name" value="ABC_transporter-like_CS"/>
</dbReference>
<feature type="transmembrane region" description="Helical" evidence="8">
    <location>
        <begin position="53"/>
        <end position="77"/>
    </location>
</feature>
<evidence type="ECO:0000256" key="8">
    <source>
        <dbReference type="SAM" id="Phobius"/>
    </source>
</evidence>
<evidence type="ECO:0000256" key="1">
    <source>
        <dbReference type="ARBA" id="ARBA00004141"/>
    </source>
</evidence>
<dbReference type="PANTHER" id="PTHR43394">
    <property type="entry name" value="ATP-DEPENDENT PERMEASE MDL1, MITOCHONDRIAL"/>
    <property type="match status" value="1"/>
</dbReference>
<dbReference type="InterPro" id="IPR036640">
    <property type="entry name" value="ABC1_TM_sf"/>
</dbReference>
<evidence type="ECO:0000256" key="5">
    <source>
        <dbReference type="ARBA" id="ARBA00022840"/>
    </source>
</evidence>
<dbReference type="InterPro" id="IPR011527">
    <property type="entry name" value="ABC1_TM_dom"/>
</dbReference>
<sequence length="571" mass="64399">MIGNFTRYYKPYKLTLYAVVIGSLLAAGLDLIFPMAVRYVLNVVVPQQNMGDLLFYTVALTILYLFNYLILFFVSYVGHMLSARMENDMRSDLFKHMQSMSFKYFDNARTGQLLSRLTSDISEIGELAFRGPNDLIVCSITMLGTIILLFWMNLSLGALVAGLLLLKTIHTIYVNKKMKVAFRANRAKNGELSAQAEESLSGIRVVKAFAREEHQLKKFWEKCIELLQTRKKSYKILAHFAGSVNFFTNFANLVVLFVGGLLIIKNELTMSDFVAFLLYVNLFMKPMFRLTVLTEMYQRGMAGFHRFQEVMAVEPDIVDAEDVVPDWPIKGEIAFENISFAYANDKNIISGLNLKILPGETVAFVGETGVGKTTVANMLLRFYEPDRGKITIDGIDIKKIRQKHLHESIGLVQQDVFLFSDSVYNNIAFGKPGAGTAEVEEAAKMASADSFIEELPEKYATEIGERGVKLSGGQKQRIAIARMFLKKPPIVVLDEATSSLDNKTEKVIQQSLEKLIKNRTTLIIAHRMTTVINADRIVVLDKNGVAEIGNHHELMKKQGIYYNLYNSQIDD</sequence>
<dbReference type="SUPFAM" id="SSF90123">
    <property type="entry name" value="ABC transporter transmembrane region"/>
    <property type="match status" value="1"/>
</dbReference>
<dbReference type="GO" id="GO:0016020">
    <property type="term" value="C:membrane"/>
    <property type="evidence" value="ECO:0007669"/>
    <property type="project" value="UniProtKB-SubCell"/>
</dbReference>
<proteinExistence type="predicted"/>
<feature type="transmembrane region" description="Helical" evidence="8">
    <location>
        <begin position="12"/>
        <end position="33"/>
    </location>
</feature>
<dbReference type="Pfam" id="PF00664">
    <property type="entry name" value="ABC_membrane"/>
    <property type="match status" value="1"/>
</dbReference>
<evidence type="ECO:0000259" key="9">
    <source>
        <dbReference type="PROSITE" id="PS50893"/>
    </source>
</evidence>
<comment type="subcellular location">
    <subcellularLocation>
        <location evidence="1">Membrane</location>
        <topology evidence="1">Multi-pass membrane protein</topology>
    </subcellularLocation>
</comment>
<dbReference type="EC" id="3.6.3.-" evidence="11"/>
<keyword evidence="6 8" id="KW-1133">Transmembrane helix</keyword>
<dbReference type="GO" id="GO:0016887">
    <property type="term" value="F:ATP hydrolysis activity"/>
    <property type="evidence" value="ECO:0007669"/>
    <property type="project" value="InterPro"/>
</dbReference>
<feature type="transmembrane region" description="Helical" evidence="8">
    <location>
        <begin position="135"/>
        <end position="152"/>
    </location>
</feature>
<dbReference type="Pfam" id="PF00005">
    <property type="entry name" value="ABC_tran"/>
    <property type="match status" value="1"/>
</dbReference>
<dbReference type="PROSITE" id="PS50893">
    <property type="entry name" value="ABC_TRANSPORTER_2"/>
    <property type="match status" value="1"/>
</dbReference>
<dbReference type="CDD" id="cd18549">
    <property type="entry name" value="ABC_6TM_YwjA_like"/>
    <property type="match status" value="1"/>
</dbReference>
<comment type="caution">
    <text evidence="11">The sequence shown here is derived from an EMBL/GenBank/DDBJ whole genome shotgun (WGS) entry which is preliminary data.</text>
</comment>
<dbReference type="PROSITE" id="PS00211">
    <property type="entry name" value="ABC_TRANSPORTER_1"/>
    <property type="match status" value="1"/>
</dbReference>
<evidence type="ECO:0000256" key="4">
    <source>
        <dbReference type="ARBA" id="ARBA00022741"/>
    </source>
</evidence>
<dbReference type="InterPro" id="IPR027417">
    <property type="entry name" value="P-loop_NTPase"/>
</dbReference>
<feature type="transmembrane region" description="Helical" evidence="8">
    <location>
        <begin position="236"/>
        <end position="264"/>
    </location>
</feature>
<organism evidence="11">
    <name type="scientific">bioreactor metagenome</name>
    <dbReference type="NCBI Taxonomy" id="1076179"/>
    <lineage>
        <taxon>unclassified sequences</taxon>
        <taxon>metagenomes</taxon>
        <taxon>ecological metagenomes</taxon>
    </lineage>
</organism>
<keyword evidence="3 8" id="KW-0812">Transmembrane</keyword>
<dbReference type="InterPro" id="IPR003593">
    <property type="entry name" value="AAA+_ATPase"/>
</dbReference>
<keyword evidence="5 11" id="KW-0067">ATP-binding</keyword>
<dbReference type="InterPro" id="IPR039421">
    <property type="entry name" value="Type_1_exporter"/>
</dbReference>
<name>A0A644ZZ77_9ZZZZ</name>
<dbReference type="AlphaFoldDB" id="A0A644ZZ77"/>
<dbReference type="SUPFAM" id="SSF52540">
    <property type="entry name" value="P-loop containing nucleoside triphosphate hydrolases"/>
    <property type="match status" value="1"/>
</dbReference>
<evidence type="ECO:0000256" key="7">
    <source>
        <dbReference type="ARBA" id="ARBA00023136"/>
    </source>
</evidence>
<feature type="domain" description="ABC transporter" evidence="9">
    <location>
        <begin position="333"/>
        <end position="567"/>
    </location>
</feature>
<dbReference type="Gene3D" id="1.20.1560.10">
    <property type="entry name" value="ABC transporter type 1, transmembrane domain"/>
    <property type="match status" value="1"/>
</dbReference>
<dbReference type="Gene3D" id="3.40.50.300">
    <property type="entry name" value="P-loop containing nucleotide triphosphate hydrolases"/>
    <property type="match status" value="1"/>
</dbReference>
<feature type="transmembrane region" description="Helical" evidence="8">
    <location>
        <begin position="158"/>
        <end position="175"/>
    </location>
</feature>
<feature type="domain" description="ABC transmembrane type-1" evidence="10">
    <location>
        <begin position="18"/>
        <end position="299"/>
    </location>
</feature>
<dbReference type="EMBL" id="VSSQ01010801">
    <property type="protein sequence ID" value="MPM45251.1"/>
    <property type="molecule type" value="Genomic_DNA"/>
</dbReference>
<accession>A0A644ZZ77</accession>
<evidence type="ECO:0000259" key="10">
    <source>
        <dbReference type="PROSITE" id="PS50929"/>
    </source>
</evidence>
<evidence type="ECO:0000256" key="2">
    <source>
        <dbReference type="ARBA" id="ARBA00022448"/>
    </source>
</evidence>
<dbReference type="InterPro" id="IPR003439">
    <property type="entry name" value="ABC_transporter-like_ATP-bd"/>
</dbReference>
<evidence type="ECO:0000313" key="11">
    <source>
        <dbReference type="EMBL" id="MPM45251.1"/>
    </source>
</evidence>
<evidence type="ECO:0000256" key="3">
    <source>
        <dbReference type="ARBA" id="ARBA00022692"/>
    </source>
</evidence>
<reference evidence="11" key="1">
    <citation type="submission" date="2019-08" db="EMBL/GenBank/DDBJ databases">
        <authorList>
            <person name="Kucharzyk K."/>
            <person name="Murdoch R.W."/>
            <person name="Higgins S."/>
            <person name="Loffler F."/>
        </authorList>
    </citation>
    <scope>NUCLEOTIDE SEQUENCE</scope>
</reference>
<evidence type="ECO:0000256" key="6">
    <source>
        <dbReference type="ARBA" id="ARBA00022989"/>
    </source>
</evidence>
<dbReference type="GO" id="GO:0005524">
    <property type="term" value="F:ATP binding"/>
    <property type="evidence" value="ECO:0007669"/>
    <property type="project" value="UniProtKB-KW"/>
</dbReference>
<keyword evidence="4" id="KW-0547">Nucleotide-binding</keyword>
<dbReference type="FunFam" id="3.40.50.300:FF:000287">
    <property type="entry name" value="Multidrug ABC transporter ATP-binding protein"/>
    <property type="match status" value="1"/>
</dbReference>
<keyword evidence="7 8" id="KW-0472">Membrane</keyword>
<keyword evidence="11" id="KW-0378">Hydrolase</keyword>
<protein>
    <submittedName>
        <fullName evidence="11">Putative multidrug export ATP-binding/permease protein</fullName>
        <ecNumber evidence="11">3.6.3.-</ecNumber>
    </submittedName>
</protein>